<comment type="caution">
    <text evidence="1">The sequence shown here is derived from an EMBL/GenBank/DDBJ whole genome shotgun (WGS) entry which is preliminary data.</text>
</comment>
<organism evidence="1 2">
    <name type="scientific">Methylocella tundrae</name>
    <dbReference type="NCBI Taxonomy" id="227605"/>
    <lineage>
        <taxon>Bacteria</taxon>
        <taxon>Pseudomonadati</taxon>
        <taxon>Pseudomonadota</taxon>
        <taxon>Alphaproteobacteria</taxon>
        <taxon>Hyphomicrobiales</taxon>
        <taxon>Beijerinckiaceae</taxon>
        <taxon>Methylocella</taxon>
    </lineage>
</organism>
<evidence type="ECO:0000313" key="2">
    <source>
        <dbReference type="Proteomes" id="UP000485880"/>
    </source>
</evidence>
<dbReference type="RefSeq" id="WP_174511255.1">
    <property type="nucleotide sequence ID" value="NZ_CABFMQ020000013.1"/>
</dbReference>
<keyword evidence="2" id="KW-1185">Reference proteome</keyword>
<gene>
    <name evidence="1" type="ORF">MPC4_110068</name>
</gene>
<dbReference type="AlphaFoldDB" id="A0A8B6M1Q8"/>
<reference evidence="1 2" key="1">
    <citation type="submission" date="2019-05" db="EMBL/GenBank/DDBJ databases">
        <authorList>
            <person name="Farhan Ul Haque M."/>
        </authorList>
    </citation>
    <scope>NUCLEOTIDE SEQUENCE [LARGE SCALE GENOMIC DNA]</scope>
    <source>
        <strain evidence="1">2</strain>
    </source>
</reference>
<name>A0A8B6M1Q8_METTU</name>
<proteinExistence type="predicted"/>
<dbReference type="Proteomes" id="UP000485880">
    <property type="component" value="Unassembled WGS sequence"/>
</dbReference>
<protein>
    <submittedName>
        <fullName evidence="1">Uncharacterized protein</fullName>
    </submittedName>
</protein>
<dbReference type="EMBL" id="CABFMQ020000013">
    <property type="protein sequence ID" value="VTZ48768.1"/>
    <property type="molecule type" value="Genomic_DNA"/>
</dbReference>
<evidence type="ECO:0000313" key="1">
    <source>
        <dbReference type="EMBL" id="VTZ48768.1"/>
    </source>
</evidence>
<accession>A0A8B6M1Q8</accession>
<sequence length="110" mass="12129">MQADARALAAIADALDRIAQKLEVMDRAQDALLVNGHSLQDQQQTLMGLLTRLVELVTPQEAEQEGPTLSDLLARMIAQQGALYDLQRHTLDAIMRLEQRRPEATPGSAQ</sequence>